<protein>
    <submittedName>
        <fullName evidence="2">Prevent-host-death family protein</fullName>
    </submittedName>
</protein>
<proteinExistence type="inferred from homology"/>
<gene>
    <name evidence="2" type="ORF">BC739_004876</name>
</gene>
<dbReference type="EMBL" id="JACJID010000003">
    <property type="protein sequence ID" value="MBA8927670.1"/>
    <property type="molecule type" value="Genomic_DNA"/>
</dbReference>
<name>A0ABR6BL92_9PSEU</name>
<dbReference type="InterPro" id="IPR036165">
    <property type="entry name" value="YefM-like_sf"/>
</dbReference>
<dbReference type="NCBIfam" id="TIGR01552">
    <property type="entry name" value="phd_fam"/>
    <property type="match status" value="1"/>
</dbReference>
<comment type="caution">
    <text evidence="2">The sequence shown here is derived from an EMBL/GenBank/DDBJ whole genome shotgun (WGS) entry which is preliminary data.</text>
</comment>
<keyword evidence="3" id="KW-1185">Reference proteome</keyword>
<accession>A0ABR6BL92</accession>
<dbReference type="Proteomes" id="UP000517916">
    <property type="component" value="Unassembled WGS sequence"/>
</dbReference>
<evidence type="ECO:0000256" key="1">
    <source>
        <dbReference type="ARBA" id="ARBA00009981"/>
    </source>
</evidence>
<dbReference type="SUPFAM" id="SSF143120">
    <property type="entry name" value="YefM-like"/>
    <property type="match status" value="1"/>
</dbReference>
<sequence>MARAITQRELRNDSAAILRAVEGGESFVLTRNGTPIAEVRPIRRRSFVPRAELKRVFSTVPRIDFAQFRADLDEGVDPTVRDPFEDRGQ</sequence>
<organism evidence="2 3">
    <name type="scientific">Kutzneria viridogrisea</name>
    <dbReference type="NCBI Taxonomy" id="47990"/>
    <lineage>
        <taxon>Bacteria</taxon>
        <taxon>Bacillati</taxon>
        <taxon>Actinomycetota</taxon>
        <taxon>Actinomycetes</taxon>
        <taxon>Pseudonocardiales</taxon>
        <taxon>Pseudonocardiaceae</taxon>
        <taxon>Kutzneria</taxon>
    </lineage>
</organism>
<evidence type="ECO:0000313" key="2">
    <source>
        <dbReference type="EMBL" id="MBA8927670.1"/>
    </source>
</evidence>
<dbReference type="Gene3D" id="3.40.1620.10">
    <property type="entry name" value="YefM-like domain"/>
    <property type="match status" value="1"/>
</dbReference>
<evidence type="ECO:0000313" key="3">
    <source>
        <dbReference type="Proteomes" id="UP000517916"/>
    </source>
</evidence>
<reference evidence="2 3" key="1">
    <citation type="submission" date="2020-08" db="EMBL/GenBank/DDBJ databases">
        <title>Genomic Encyclopedia of Archaeal and Bacterial Type Strains, Phase II (KMG-II): from individual species to whole genera.</title>
        <authorList>
            <person name="Goeker M."/>
        </authorList>
    </citation>
    <scope>NUCLEOTIDE SEQUENCE [LARGE SCALE GENOMIC DNA]</scope>
    <source>
        <strain evidence="2 3">DSM 43850</strain>
    </source>
</reference>
<dbReference type="RefSeq" id="WP_025355183.1">
    <property type="nucleotide sequence ID" value="NZ_BAAABQ010000056.1"/>
</dbReference>
<comment type="similarity">
    <text evidence="1">Belongs to the phD/YefM antitoxin family.</text>
</comment>